<organism evidence="8">
    <name type="scientific">mine drainage metagenome</name>
    <dbReference type="NCBI Taxonomy" id="410659"/>
    <lineage>
        <taxon>unclassified sequences</taxon>
        <taxon>metagenomes</taxon>
        <taxon>ecological metagenomes</taxon>
    </lineage>
</organism>
<gene>
    <name evidence="8" type="ORF">B1A_18228</name>
</gene>
<evidence type="ECO:0000256" key="1">
    <source>
        <dbReference type="ARBA" id="ARBA00004651"/>
    </source>
</evidence>
<dbReference type="GO" id="GO:0098797">
    <property type="term" value="C:plasma membrane protein complex"/>
    <property type="evidence" value="ECO:0007669"/>
    <property type="project" value="TreeGrafter"/>
</dbReference>
<evidence type="ECO:0000256" key="5">
    <source>
        <dbReference type="ARBA" id="ARBA00023136"/>
    </source>
</evidence>
<dbReference type="Pfam" id="PF02687">
    <property type="entry name" value="FtsX"/>
    <property type="match status" value="1"/>
</dbReference>
<protein>
    <submittedName>
        <fullName evidence="8">Lipoprotein releasing system, transmembrane protein, LolC/E family</fullName>
    </submittedName>
</protein>
<feature type="transmembrane region" description="Helical" evidence="6">
    <location>
        <begin position="109"/>
        <end position="133"/>
    </location>
</feature>
<dbReference type="AlphaFoldDB" id="T0YJF8"/>
<feature type="non-terminal residue" evidence="8">
    <location>
        <position position="1"/>
    </location>
</feature>
<name>T0YJF8_9ZZZZ</name>
<dbReference type="GO" id="GO:0044874">
    <property type="term" value="P:lipoprotein localization to outer membrane"/>
    <property type="evidence" value="ECO:0007669"/>
    <property type="project" value="TreeGrafter"/>
</dbReference>
<feature type="domain" description="ABC3 transporter permease C-terminal" evidence="7">
    <location>
        <begin position="3"/>
        <end position="137"/>
    </location>
</feature>
<evidence type="ECO:0000313" key="8">
    <source>
        <dbReference type="EMBL" id="EQD35551.1"/>
    </source>
</evidence>
<sequence length="144" mass="16201">ITFLLGLMSLVVVIVIFLIFYMLVRDKTRDIGIIKAIGGSEEGLGVIFILYGMLISSAGAILGLFTGVWFVRNDNWIHDHILWRIFGISIWNRKIYVFSKIPDQIDPHAVMWIVMFAILAGLLGALIPAIIAARQDPVEALRYE</sequence>
<keyword evidence="8" id="KW-0449">Lipoprotein</keyword>
<feature type="transmembrane region" description="Helical" evidence="6">
    <location>
        <begin position="44"/>
        <end position="70"/>
    </location>
</feature>
<evidence type="ECO:0000256" key="2">
    <source>
        <dbReference type="ARBA" id="ARBA00022475"/>
    </source>
</evidence>
<reference evidence="8" key="1">
    <citation type="submission" date="2013-08" db="EMBL/GenBank/DDBJ databases">
        <authorList>
            <person name="Mendez C."/>
            <person name="Richter M."/>
            <person name="Ferrer M."/>
            <person name="Sanchez J."/>
        </authorList>
    </citation>
    <scope>NUCLEOTIDE SEQUENCE</scope>
</reference>
<evidence type="ECO:0000259" key="7">
    <source>
        <dbReference type="Pfam" id="PF02687"/>
    </source>
</evidence>
<keyword evidence="2" id="KW-1003">Cell membrane</keyword>
<evidence type="ECO:0000256" key="4">
    <source>
        <dbReference type="ARBA" id="ARBA00022989"/>
    </source>
</evidence>
<feature type="transmembrane region" description="Helical" evidence="6">
    <location>
        <begin position="6"/>
        <end position="24"/>
    </location>
</feature>
<evidence type="ECO:0000256" key="6">
    <source>
        <dbReference type="SAM" id="Phobius"/>
    </source>
</evidence>
<comment type="caution">
    <text evidence="8">The sequence shown here is derived from an EMBL/GenBank/DDBJ whole genome shotgun (WGS) entry which is preliminary data.</text>
</comment>
<keyword evidence="5 6" id="KW-0472">Membrane</keyword>
<dbReference type="InterPro" id="IPR003838">
    <property type="entry name" value="ABC3_permease_C"/>
</dbReference>
<accession>T0YJF8</accession>
<keyword evidence="3 6" id="KW-0812">Transmembrane</keyword>
<dbReference type="InterPro" id="IPR051447">
    <property type="entry name" value="Lipoprotein-release_system"/>
</dbReference>
<dbReference type="PANTHER" id="PTHR30489:SF0">
    <property type="entry name" value="LIPOPROTEIN-RELEASING SYSTEM TRANSMEMBRANE PROTEIN LOLE"/>
    <property type="match status" value="1"/>
</dbReference>
<comment type="subcellular location">
    <subcellularLocation>
        <location evidence="1">Cell membrane</location>
        <topology evidence="1">Multi-pass membrane protein</topology>
    </subcellularLocation>
</comment>
<proteinExistence type="predicted"/>
<dbReference type="EMBL" id="AUZX01013441">
    <property type="protein sequence ID" value="EQD35551.1"/>
    <property type="molecule type" value="Genomic_DNA"/>
</dbReference>
<keyword evidence="4 6" id="KW-1133">Transmembrane helix</keyword>
<evidence type="ECO:0000256" key="3">
    <source>
        <dbReference type="ARBA" id="ARBA00022692"/>
    </source>
</evidence>
<dbReference type="PANTHER" id="PTHR30489">
    <property type="entry name" value="LIPOPROTEIN-RELEASING SYSTEM TRANSMEMBRANE PROTEIN LOLE"/>
    <property type="match status" value="1"/>
</dbReference>
<reference evidence="8" key="2">
    <citation type="journal article" date="2014" name="ISME J.">
        <title>Microbial stratification in low pH oxic and suboxic macroscopic growths along an acid mine drainage.</title>
        <authorList>
            <person name="Mendez-Garcia C."/>
            <person name="Mesa V."/>
            <person name="Sprenger R.R."/>
            <person name="Richter M."/>
            <person name="Diez M.S."/>
            <person name="Solano J."/>
            <person name="Bargiela R."/>
            <person name="Golyshina O.V."/>
            <person name="Manteca A."/>
            <person name="Ramos J.L."/>
            <person name="Gallego J.R."/>
            <person name="Llorente I."/>
            <person name="Martins Dos Santos V.A."/>
            <person name="Jensen O.N."/>
            <person name="Pelaez A.I."/>
            <person name="Sanchez J."/>
            <person name="Ferrer M."/>
        </authorList>
    </citation>
    <scope>NUCLEOTIDE SEQUENCE</scope>
</reference>